<sequence>MNMAKKSGMWKNILLFLSVVGPGIITANVDNDAGGITTYSVAGASFGYKFLWTFIPMIIALIIVQEMGVRMGAVTGKGLADLIRERYGVKITLLAMLGLVLTAMGNTLAEFAGVAASMEVFGISKYLSVPVAAIIVWWLVVKGSYSRVEKIFLFASALYLCYIVSGVLAQPPWGEVLKETVTPHFSFESGYISMMIGMVGTTIAPWMQFYIQSSVVEKGITAEEYKLSRIDVIFGCFMVNIVALFIVVACAATLYKNGVTIETAKDAAMSLQPLAGPWASELFAFGLFNASLFAASILPLSTAYLICEALGFEAGVDKTWSEAPIFYWLYTLLIVLGAGLILIPELPLITIMLWSQVINGILLPFVLIFMLEIINDKDIMGEYTNSKIFNMIAWITTIIMIGLTTLLVLSSIFPNLLS</sequence>
<accession>C8VX20</accession>
<evidence type="ECO:0000256" key="6">
    <source>
        <dbReference type="SAM" id="Phobius"/>
    </source>
</evidence>
<evidence type="ECO:0000256" key="1">
    <source>
        <dbReference type="ARBA" id="ARBA00004141"/>
    </source>
</evidence>
<keyword evidence="4 6" id="KW-1133">Transmembrane helix</keyword>
<evidence type="ECO:0000256" key="2">
    <source>
        <dbReference type="ARBA" id="ARBA00022448"/>
    </source>
</evidence>
<keyword evidence="5 6" id="KW-0472">Membrane</keyword>
<dbReference type="AlphaFoldDB" id="C8VX20"/>
<evidence type="ECO:0000256" key="3">
    <source>
        <dbReference type="ARBA" id="ARBA00022692"/>
    </source>
</evidence>
<feature type="transmembrane region" description="Helical" evidence="6">
    <location>
        <begin position="89"/>
        <end position="108"/>
    </location>
</feature>
<feature type="transmembrane region" description="Helical" evidence="6">
    <location>
        <begin position="325"/>
        <end position="343"/>
    </location>
</feature>
<name>C8VX20_DESAS</name>
<feature type="transmembrane region" description="Helical" evidence="6">
    <location>
        <begin position="120"/>
        <end position="139"/>
    </location>
</feature>
<feature type="transmembrane region" description="Helical" evidence="6">
    <location>
        <begin position="190"/>
        <end position="211"/>
    </location>
</feature>
<dbReference type="InterPro" id="IPR001046">
    <property type="entry name" value="NRAMP_fam"/>
</dbReference>
<feature type="transmembrane region" description="Helical" evidence="6">
    <location>
        <begin position="282"/>
        <end position="305"/>
    </location>
</feature>
<comment type="subcellular location">
    <subcellularLocation>
        <location evidence="1">Membrane</location>
        <topology evidence="1">Multi-pass membrane protein</topology>
    </subcellularLocation>
</comment>
<feature type="transmembrane region" description="Helical" evidence="6">
    <location>
        <begin position="151"/>
        <end position="170"/>
    </location>
</feature>
<evidence type="ECO:0000256" key="4">
    <source>
        <dbReference type="ARBA" id="ARBA00022989"/>
    </source>
</evidence>
<keyword evidence="3 6" id="KW-0812">Transmembrane</keyword>
<dbReference type="GO" id="GO:0005886">
    <property type="term" value="C:plasma membrane"/>
    <property type="evidence" value="ECO:0007669"/>
    <property type="project" value="TreeGrafter"/>
</dbReference>
<keyword evidence="8" id="KW-1185">Reference proteome</keyword>
<keyword evidence="2" id="KW-0813">Transport</keyword>
<dbReference type="PANTHER" id="PTHR11706:SF33">
    <property type="entry name" value="NATURAL RESISTANCE-ASSOCIATED MACROPHAGE PROTEIN 2"/>
    <property type="match status" value="1"/>
</dbReference>
<organism evidence="7 8">
    <name type="scientific">Desulfofarcimen acetoxidans (strain ATCC 49208 / DSM 771 / KCTC 5769 / VKM B-1644 / 5575)</name>
    <name type="common">Desulfotomaculum acetoxidans</name>
    <dbReference type="NCBI Taxonomy" id="485916"/>
    <lineage>
        <taxon>Bacteria</taxon>
        <taxon>Bacillati</taxon>
        <taxon>Bacillota</taxon>
        <taxon>Clostridia</taxon>
        <taxon>Eubacteriales</taxon>
        <taxon>Peptococcaceae</taxon>
        <taxon>Desulfofarcimen</taxon>
    </lineage>
</organism>
<dbReference type="RefSeq" id="WP_015757307.1">
    <property type="nucleotide sequence ID" value="NC_013216.1"/>
</dbReference>
<dbReference type="STRING" id="485916.Dtox_1739"/>
<feature type="transmembrane region" description="Helical" evidence="6">
    <location>
        <begin position="232"/>
        <end position="255"/>
    </location>
</feature>
<reference evidence="7 8" key="1">
    <citation type="journal article" date="2009" name="Stand. Genomic Sci.">
        <title>Complete genome sequence of Desulfotomaculum acetoxidans type strain (5575).</title>
        <authorList>
            <person name="Spring S."/>
            <person name="Lapidus A."/>
            <person name="Schroder M."/>
            <person name="Gleim D."/>
            <person name="Sims D."/>
            <person name="Meincke L."/>
            <person name="Glavina Del Rio T."/>
            <person name="Tice H."/>
            <person name="Copeland A."/>
            <person name="Cheng J.F."/>
            <person name="Lucas S."/>
            <person name="Chen F."/>
            <person name="Nolan M."/>
            <person name="Bruce D."/>
            <person name="Goodwin L."/>
            <person name="Pitluck S."/>
            <person name="Ivanova N."/>
            <person name="Mavromatis K."/>
            <person name="Mikhailova N."/>
            <person name="Pati A."/>
            <person name="Chen A."/>
            <person name="Palaniappan K."/>
            <person name="Land M."/>
            <person name="Hauser L."/>
            <person name="Chang Y.J."/>
            <person name="Jeffries C.D."/>
            <person name="Chain P."/>
            <person name="Saunders E."/>
            <person name="Brettin T."/>
            <person name="Detter J.C."/>
            <person name="Goker M."/>
            <person name="Bristow J."/>
            <person name="Eisen J.A."/>
            <person name="Markowitz V."/>
            <person name="Hugenholtz P."/>
            <person name="Kyrpides N.C."/>
            <person name="Klenk H.P."/>
            <person name="Han C."/>
        </authorList>
    </citation>
    <scope>NUCLEOTIDE SEQUENCE [LARGE SCALE GENOMIC DNA]</scope>
    <source>
        <strain evidence="8">ATCC 49208 / DSM 771 / VKM B-1644</strain>
    </source>
</reference>
<feature type="transmembrane region" description="Helical" evidence="6">
    <location>
        <begin position="349"/>
        <end position="371"/>
    </location>
</feature>
<dbReference type="Proteomes" id="UP000002217">
    <property type="component" value="Chromosome"/>
</dbReference>
<dbReference type="OrthoDB" id="141480at2"/>
<evidence type="ECO:0000313" key="8">
    <source>
        <dbReference type="Proteomes" id="UP000002217"/>
    </source>
</evidence>
<dbReference type="GO" id="GO:0034755">
    <property type="term" value="P:iron ion transmembrane transport"/>
    <property type="evidence" value="ECO:0007669"/>
    <property type="project" value="TreeGrafter"/>
</dbReference>
<dbReference type="EMBL" id="CP001720">
    <property type="protein sequence ID" value="ACV62596.1"/>
    <property type="molecule type" value="Genomic_DNA"/>
</dbReference>
<proteinExistence type="predicted"/>
<feature type="transmembrane region" description="Helical" evidence="6">
    <location>
        <begin position="392"/>
        <end position="413"/>
    </location>
</feature>
<dbReference type="PANTHER" id="PTHR11706">
    <property type="entry name" value="SOLUTE CARRIER PROTEIN FAMILY 11 MEMBER"/>
    <property type="match status" value="1"/>
</dbReference>
<dbReference type="Pfam" id="PF01566">
    <property type="entry name" value="Nramp"/>
    <property type="match status" value="1"/>
</dbReference>
<dbReference type="GO" id="GO:0005384">
    <property type="term" value="F:manganese ion transmembrane transporter activity"/>
    <property type="evidence" value="ECO:0007669"/>
    <property type="project" value="TreeGrafter"/>
</dbReference>
<dbReference type="NCBIfam" id="NF037982">
    <property type="entry name" value="Nramp_1"/>
    <property type="match status" value="1"/>
</dbReference>
<dbReference type="HOGENOM" id="CLU_020088_6_1_9"/>
<dbReference type="GO" id="GO:0015086">
    <property type="term" value="F:cadmium ion transmembrane transporter activity"/>
    <property type="evidence" value="ECO:0007669"/>
    <property type="project" value="TreeGrafter"/>
</dbReference>
<protein>
    <submittedName>
        <fullName evidence="7">Natural resistance-associated macrophage protein</fullName>
    </submittedName>
</protein>
<feature type="transmembrane region" description="Helical" evidence="6">
    <location>
        <begin position="50"/>
        <end position="69"/>
    </location>
</feature>
<evidence type="ECO:0000256" key="5">
    <source>
        <dbReference type="ARBA" id="ARBA00023136"/>
    </source>
</evidence>
<evidence type="ECO:0000313" key="7">
    <source>
        <dbReference type="EMBL" id="ACV62596.1"/>
    </source>
</evidence>
<dbReference type="eggNOG" id="COG1914">
    <property type="taxonomic scope" value="Bacteria"/>
</dbReference>
<gene>
    <name evidence="7" type="ordered locus">Dtox_1739</name>
</gene>
<dbReference type="KEGG" id="dae:Dtox_1739"/>